<dbReference type="OrthoDB" id="9799147at2"/>
<dbReference type="PROSITE" id="PS51186">
    <property type="entry name" value="GNAT"/>
    <property type="match status" value="1"/>
</dbReference>
<keyword evidence="3 7" id="KW-0808">Transferase</keyword>
<evidence type="ECO:0000256" key="3">
    <source>
        <dbReference type="ARBA" id="ARBA00022679"/>
    </source>
</evidence>
<comment type="catalytic activity">
    <reaction evidence="5">
        <text>glycyl-tRNA(Gly) + acetyl-CoA = N-acetylglycyl-tRNA(Gly) + CoA + H(+)</text>
        <dbReference type="Rhea" id="RHEA:81867"/>
        <dbReference type="Rhea" id="RHEA-COMP:9683"/>
        <dbReference type="Rhea" id="RHEA-COMP:19766"/>
        <dbReference type="ChEBI" id="CHEBI:15378"/>
        <dbReference type="ChEBI" id="CHEBI:57287"/>
        <dbReference type="ChEBI" id="CHEBI:57288"/>
        <dbReference type="ChEBI" id="CHEBI:78522"/>
        <dbReference type="ChEBI" id="CHEBI:232036"/>
    </reaction>
</comment>
<evidence type="ECO:0000256" key="1">
    <source>
        <dbReference type="ARBA" id="ARBA00022491"/>
    </source>
</evidence>
<dbReference type="InterPro" id="IPR016181">
    <property type="entry name" value="Acyl_CoA_acyltransferase"/>
</dbReference>
<evidence type="ECO:0000313" key="7">
    <source>
        <dbReference type="EMBL" id="OZG60504.1"/>
    </source>
</evidence>
<dbReference type="Gene3D" id="3.40.630.30">
    <property type="match status" value="1"/>
</dbReference>
<reference evidence="7 8" key="1">
    <citation type="journal article" date="2017" name="BMC Genomics">
        <title>Comparative genomic and phylogenomic analyses of the Bifidobacteriaceae family.</title>
        <authorList>
            <person name="Lugli G.A."/>
            <person name="Milani C."/>
            <person name="Turroni F."/>
            <person name="Duranti S."/>
            <person name="Mancabelli L."/>
            <person name="Mangifesta M."/>
            <person name="Ferrario C."/>
            <person name="Modesto M."/>
            <person name="Mattarelli P."/>
            <person name="Jiri K."/>
            <person name="van Sinderen D."/>
            <person name="Ventura M."/>
        </authorList>
    </citation>
    <scope>NUCLEOTIDE SEQUENCE [LARGE SCALE GENOMIC DNA]</scope>
    <source>
        <strain evidence="7 8">DSM 28807</strain>
    </source>
</reference>
<organism evidence="7 8">
    <name type="scientific">Bifidobacterium lemurum</name>
    <dbReference type="NCBI Taxonomy" id="1603886"/>
    <lineage>
        <taxon>Bacteria</taxon>
        <taxon>Bacillati</taxon>
        <taxon>Actinomycetota</taxon>
        <taxon>Actinomycetes</taxon>
        <taxon>Bifidobacteriales</taxon>
        <taxon>Bifidobacteriaceae</taxon>
        <taxon>Bifidobacterium</taxon>
    </lineage>
</organism>
<keyword evidence="1" id="KW-0678">Repressor</keyword>
<dbReference type="PANTHER" id="PTHR36449">
    <property type="entry name" value="ACETYLTRANSFERASE-RELATED"/>
    <property type="match status" value="1"/>
</dbReference>
<dbReference type="Pfam" id="PF13508">
    <property type="entry name" value="Acetyltransf_7"/>
    <property type="match status" value="1"/>
</dbReference>
<dbReference type="Proteomes" id="UP000216352">
    <property type="component" value="Unassembled WGS sequence"/>
</dbReference>
<dbReference type="STRING" id="1603886.GCA_001895165_02001"/>
<keyword evidence="4" id="KW-0012">Acyltransferase</keyword>
<dbReference type="CDD" id="cd04301">
    <property type="entry name" value="NAT_SF"/>
    <property type="match status" value="1"/>
</dbReference>
<evidence type="ECO:0000256" key="2">
    <source>
        <dbReference type="ARBA" id="ARBA00022649"/>
    </source>
</evidence>
<keyword evidence="8" id="KW-1185">Reference proteome</keyword>
<protein>
    <submittedName>
        <fullName evidence="7">GNAT Acetyltransferase, toxin component</fullName>
    </submittedName>
</protein>
<gene>
    <name evidence="7" type="ORF">BLEM_1805</name>
</gene>
<dbReference type="SUPFAM" id="SSF55729">
    <property type="entry name" value="Acyl-CoA N-acyltransferases (Nat)"/>
    <property type="match status" value="1"/>
</dbReference>
<feature type="domain" description="N-acetyltransferase" evidence="6">
    <location>
        <begin position="1"/>
        <end position="159"/>
    </location>
</feature>
<comment type="caution">
    <text evidence="7">The sequence shown here is derived from an EMBL/GenBank/DDBJ whole genome shotgun (WGS) entry which is preliminary data.</text>
</comment>
<dbReference type="GO" id="GO:0016747">
    <property type="term" value="F:acyltransferase activity, transferring groups other than amino-acyl groups"/>
    <property type="evidence" value="ECO:0007669"/>
    <property type="project" value="InterPro"/>
</dbReference>
<keyword evidence="2" id="KW-1277">Toxin-antitoxin system</keyword>
<sequence>MNEFLPPRRLEENDDIAGFESGLPVVDDWLHNRGLRAQRNGTAVVYASWEKNGPLAGFYTLGAYSVSRDEISGGWMRRNAPKRVPVILLGMLGVDIRYQRSGIGKHLLRDAILRASSAASVIGAKALIVEPAGGSDPFYRKYGFQEIPGTGYLYVKLER</sequence>
<evidence type="ECO:0000259" key="6">
    <source>
        <dbReference type="PROSITE" id="PS51186"/>
    </source>
</evidence>
<proteinExistence type="predicted"/>
<dbReference type="InterPro" id="IPR000182">
    <property type="entry name" value="GNAT_dom"/>
</dbReference>
<evidence type="ECO:0000256" key="5">
    <source>
        <dbReference type="ARBA" id="ARBA00049880"/>
    </source>
</evidence>
<name>A0A261FMX4_9BIFI</name>
<dbReference type="EMBL" id="MWWX01000016">
    <property type="protein sequence ID" value="OZG60504.1"/>
    <property type="molecule type" value="Genomic_DNA"/>
</dbReference>
<evidence type="ECO:0000256" key="4">
    <source>
        <dbReference type="ARBA" id="ARBA00023315"/>
    </source>
</evidence>
<dbReference type="RefSeq" id="WP_072726842.1">
    <property type="nucleotide sequence ID" value="NZ_BDIS01000026.1"/>
</dbReference>
<dbReference type="PANTHER" id="PTHR36449:SF1">
    <property type="entry name" value="ACETYLTRANSFERASE"/>
    <property type="match status" value="1"/>
</dbReference>
<dbReference type="AlphaFoldDB" id="A0A261FMX4"/>
<accession>A0A261FMX4</accession>
<evidence type="ECO:0000313" key="8">
    <source>
        <dbReference type="Proteomes" id="UP000216352"/>
    </source>
</evidence>